<feature type="compositionally biased region" description="Gly residues" evidence="1">
    <location>
        <begin position="31"/>
        <end position="56"/>
    </location>
</feature>
<evidence type="ECO:0000313" key="2">
    <source>
        <dbReference type="EMBL" id="CAF5109158.1"/>
    </source>
</evidence>
<accession>A0A822EPP9</accession>
<dbReference type="Proteomes" id="UP000663848">
    <property type="component" value="Unassembled WGS sequence"/>
</dbReference>
<comment type="caution">
    <text evidence="2">The sequence shown here is derived from an EMBL/GenBank/DDBJ whole genome shotgun (WGS) entry which is preliminary data.</text>
</comment>
<name>A0A822EPP9_9BILA</name>
<gene>
    <name evidence="2" type="ORF">QYT958_LOCUS45316</name>
</gene>
<evidence type="ECO:0000313" key="3">
    <source>
        <dbReference type="Proteomes" id="UP000663848"/>
    </source>
</evidence>
<proteinExistence type="predicted"/>
<evidence type="ECO:0000256" key="1">
    <source>
        <dbReference type="SAM" id="MobiDB-lite"/>
    </source>
</evidence>
<organism evidence="2 3">
    <name type="scientific">Rotaria socialis</name>
    <dbReference type="NCBI Taxonomy" id="392032"/>
    <lineage>
        <taxon>Eukaryota</taxon>
        <taxon>Metazoa</taxon>
        <taxon>Spiralia</taxon>
        <taxon>Gnathifera</taxon>
        <taxon>Rotifera</taxon>
        <taxon>Eurotatoria</taxon>
        <taxon>Bdelloidea</taxon>
        <taxon>Philodinida</taxon>
        <taxon>Philodinidae</taxon>
        <taxon>Rotaria</taxon>
    </lineage>
</organism>
<feature type="non-terminal residue" evidence="2">
    <location>
        <position position="56"/>
    </location>
</feature>
<feature type="non-terminal residue" evidence="2">
    <location>
        <position position="1"/>
    </location>
</feature>
<dbReference type="AlphaFoldDB" id="A0A822EPP9"/>
<protein>
    <submittedName>
        <fullName evidence="2">Uncharacterized protein</fullName>
    </submittedName>
</protein>
<sequence length="56" mass="5757">DPRMSERPIQQKGNAYNDDYDDVPNNYPTRRGGGGGGRGNGGGSTFHNGGSSGNSG</sequence>
<dbReference type="EMBL" id="CAJOBR010074650">
    <property type="protein sequence ID" value="CAF5109158.1"/>
    <property type="molecule type" value="Genomic_DNA"/>
</dbReference>
<reference evidence="2" key="1">
    <citation type="submission" date="2021-02" db="EMBL/GenBank/DDBJ databases">
        <authorList>
            <person name="Nowell W R."/>
        </authorList>
    </citation>
    <scope>NUCLEOTIDE SEQUENCE</scope>
</reference>
<feature type="region of interest" description="Disordered" evidence="1">
    <location>
        <begin position="1"/>
        <end position="56"/>
    </location>
</feature>